<evidence type="ECO:0000259" key="5">
    <source>
        <dbReference type="PROSITE" id="PS51767"/>
    </source>
</evidence>
<protein>
    <recommendedName>
        <fullName evidence="5">Peptidase A1 domain-containing protein</fullName>
    </recommendedName>
</protein>
<comment type="similarity">
    <text evidence="1 3">Belongs to the peptidase A1 family.</text>
</comment>
<keyword evidence="2 3" id="KW-0064">Aspartyl protease</keyword>
<keyword evidence="4" id="KW-0732">Signal</keyword>
<evidence type="ECO:0000256" key="1">
    <source>
        <dbReference type="ARBA" id="ARBA00007447"/>
    </source>
</evidence>
<dbReference type="PROSITE" id="PS51767">
    <property type="entry name" value="PEPTIDASE_A1"/>
    <property type="match status" value="1"/>
</dbReference>
<keyword evidence="3" id="KW-0378">Hydrolase</keyword>
<evidence type="ECO:0000256" key="3">
    <source>
        <dbReference type="RuleBase" id="RU000454"/>
    </source>
</evidence>
<dbReference type="PANTHER" id="PTHR47966:SF65">
    <property type="entry name" value="ASPARTIC-TYPE ENDOPEPTIDASE"/>
    <property type="match status" value="1"/>
</dbReference>
<feature type="chain" id="PRO_5046031414" description="Peptidase A1 domain-containing protein" evidence="4">
    <location>
        <begin position="21"/>
        <end position="484"/>
    </location>
</feature>
<dbReference type="EMBL" id="JAWRVE010000188">
    <property type="protein sequence ID" value="KAL1850381.1"/>
    <property type="molecule type" value="Genomic_DNA"/>
</dbReference>
<dbReference type="InterPro" id="IPR001969">
    <property type="entry name" value="Aspartic_peptidase_AS"/>
</dbReference>
<keyword evidence="7" id="KW-1185">Reference proteome</keyword>
<evidence type="ECO:0000313" key="7">
    <source>
        <dbReference type="Proteomes" id="UP001583177"/>
    </source>
</evidence>
<name>A0ABR3W0W1_9PEZI</name>
<dbReference type="PROSITE" id="PS00141">
    <property type="entry name" value="ASP_PROTEASE"/>
    <property type="match status" value="1"/>
</dbReference>
<gene>
    <name evidence="6" type="ORF">Daus18300_012976</name>
</gene>
<sequence>MYHILATASLVLLFSHSGSAFDLRSLTRRSSAGSGIGFVHVPVHRTAQKSNGTPVIRRRASGKYSAVDLDNLSNGYSIDISIAGQETSVILDTGSSELWVDPDCSTAARGNITDSDDISGNEVGSPEYCESIGRYDPGSSSTSENLEEGDVFVYADLTTIELNYYTDNIDIGGLQISGQQFGVANATNATALGIMGMGPNGAYGYNSSSQPYSLILDSMASQGLIASRAFSLDLKNYDNATGSIIFGGLDKKKFQGSLQTLPLESPQMSLGIYGDGSSDDRQTSYGYFVTVQSLSMTKPNDTSSSKYDQDKFLAVLDSGTSAILTPEGISSQICEDVGGTEMTQSGSSFCVVPCDIKDQPGGLDVAFDGKTIRVSFENLLTESVQNGNTFCFLGVGDTGVATDPPTYILGSPFLRAAYAVFDWDNQQVHLAQASDCGSNVVAIGTGTGAVPTGGGCKESASLLSIPRSVGAVWAVALASILFLI</sequence>
<dbReference type="PRINTS" id="PR00792">
    <property type="entry name" value="PEPSIN"/>
</dbReference>
<dbReference type="SUPFAM" id="SSF50630">
    <property type="entry name" value="Acid proteases"/>
    <property type="match status" value="1"/>
</dbReference>
<reference evidence="6 7" key="1">
    <citation type="journal article" date="2024" name="IMA Fungus">
        <title>IMA Genome - F19 : A genome assembly and annotation guide to empower mycologists, including annotated draft genome sequences of Ceratocystis pirilliformis, Diaporthe australafricana, Fusarium ophioides, Paecilomyces lecythidis, and Sporothrix stenoceras.</title>
        <authorList>
            <person name="Aylward J."/>
            <person name="Wilson A.M."/>
            <person name="Visagie C.M."/>
            <person name="Spraker J."/>
            <person name="Barnes I."/>
            <person name="Buitendag C."/>
            <person name="Ceriani C."/>
            <person name="Del Mar Angel L."/>
            <person name="du Plessis D."/>
            <person name="Fuchs T."/>
            <person name="Gasser K."/>
            <person name="Kramer D."/>
            <person name="Li W."/>
            <person name="Munsamy K."/>
            <person name="Piso A."/>
            <person name="Price J.L."/>
            <person name="Sonnekus B."/>
            <person name="Thomas C."/>
            <person name="van der Nest A."/>
            <person name="van Dijk A."/>
            <person name="van Heerden A."/>
            <person name="van Vuuren N."/>
            <person name="Yilmaz N."/>
            <person name="Duong T.A."/>
            <person name="van der Merwe N.A."/>
            <person name="Wingfield M.J."/>
            <person name="Wingfield B.D."/>
        </authorList>
    </citation>
    <scope>NUCLEOTIDE SEQUENCE [LARGE SCALE GENOMIC DNA]</scope>
    <source>
        <strain evidence="6 7">CMW 18300</strain>
    </source>
</reference>
<organism evidence="6 7">
    <name type="scientific">Diaporthe australafricana</name>
    <dbReference type="NCBI Taxonomy" id="127596"/>
    <lineage>
        <taxon>Eukaryota</taxon>
        <taxon>Fungi</taxon>
        <taxon>Dikarya</taxon>
        <taxon>Ascomycota</taxon>
        <taxon>Pezizomycotina</taxon>
        <taxon>Sordariomycetes</taxon>
        <taxon>Sordariomycetidae</taxon>
        <taxon>Diaporthales</taxon>
        <taxon>Diaporthaceae</taxon>
        <taxon>Diaporthe</taxon>
    </lineage>
</organism>
<accession>A0ABR3W0W1</accession>
<dbReference type="Gene3D" id="2.40.70.10">
    <property type="entry name" value="Acid Proteases"/>
    <property type="match status" value="2"/>
</dbReference>
<evidence type="ECO:0000313" key="6">
    <source>
        <dbReference type="EMBL" id="KAL1850381.1"/>
    </source>
</evidence>
<dbReference type="Pfam" id="PF00026">
    <property type="entry name" value="Asp"/>
    <property type="match status" value="1"/>
</dbReference>
<evidence type="ECO:0000256" key="4">
    <source>
        <dbReference type="SAM" id="SignalP"/>
    </source>
</evidence>
<dbReference type="InterPro" id="IPR021109">
    <property type="entry name" value="Peptidase_aspartic_dom_sf"/>
</dbReference>
<feature type="domain" description="Peptidase A1" evidence="5">
    <location>
        <begin position="76"/>
        <end position="431"/>
    </location>
</feature>
<comment type="caution">
    <text evidence="6">The sequence shown here is derived from an EMBL/GenBank/DDBJ whole genome shotgun (WGS) entry which is preliminary data.</text>
</comment>
<dbReference type="InterPro" id="IPR033121">
    <property type="entry name" value="PEPTIDASE_A1"/>
</dbReference>
<feature type="signal peptide" evidence="4">
    <location>
        <begin position="1"/>
        <end position="20"/>
    </location>
</feature>
<dbReference type="InterPro" id="IPR001461">
    <property type="entry name" value="Aspartic_peptidase_A1"/>
</dbReference>
<dbReference type="PANTHER" id="PTHR47966">
    <property type="entry name" value="BETA-SITE APP-CLEAVING ENZYME, ISOFORM A-RELATED"/>
    <property type="match status" value="1"/>
</dbReference>
<proteinExistence type="inferred from homology"/>
<evidence type="ECO:0000256" key="2">
    <source>
        <dbReference type="ARBA" id="ARBA00022750"/>
    </source>
</evidence>
<keyword evidence="3" id="KW-0645">Protease</keyword>
<dbReference type="Proteomes" id="UP001583177">
    <property type="component" value="Unassembled WGS sequence"/>
</dbReference>